<protein>
    <recommendedName>
        <fullName evidence="4">Protochlorophyllide reductase</fullName>
    </recommendedName>
</protein>
<dbReference type="InterPro" id="IPR036291">
    <property type="entry name" value="NAD(P)-bd_dom_sf"/>
</dbReference>
<dbReference type="PANTHER" id="PTHR44419">
    <property type="entry name" value="PROTOCHLOROPHYLLIDE REDUCTASE C, CHLOROPLASTIC"/>
    <property type="match status" value="1"/>
</dbReference>
<evidence type="ECO:0000256" key="1">
    <source>
        <dbReference type="ARBA" id="ARBA00022857"/>
    </source>
</evidence>
<evidence type="ECO:0000313" key="3">
    <source>
        <dbReference type="EMBL" id="CAE0106049.1"/>
    </source>
</evidence>
<proteinExistence type="predicted"/>
<dbReference type="Gene3D" id="3.40.50.720">
    <property type="entry name" value="NAD(P)-binding Rossmann-like Domain"/>
    <property type="match status" value="1"/>
</dbReference>
<evidence type="ECO:0000256" key="2">
    <source>
        <dbReference type="ARBA" id="ARBA00023002"/>
    </source>
</evidence>
<keyword evidence="2" id="KW-0560">Oxidoreductase</keyword>
<name>A0A7S3ET27_9EUKA</name>
<dbReference type="InterPro" id="IPR005979">
    <property type="entry name" value="Prochl_reduct"/>
</dbReference>
<dbReference type="EMBL" id="HBHX01012058">
    <property type="protein sequence ID" value="CAE0106049.1"/>
    <property type="molecule type" value="Transcribed_RNA"/>
</dbReference>
<dbReference type="GO" id="GO:0016630">
    <property type="term" value="F:protochlorophyllide reductase activity"/>
    <property type="evidence" value="ECO:0007669"/>
    <property type="project" value="InterPro"/>
</dbReference>
<dbReference type="AlphaFoldDB" id="A0A7S3ET27"/>
<dbReference type="SUPFAM" id="SSF51735">
    <property type="entry name" value="NAD(P)-binding Rossmann-fold domains"/>
    <property type="match status" value="1"/>
</dbReference>
<evidence type="ECO:0008006" key="4">
    <source>
        <dbReference type="Google" id="ProtNLM"/>
    </source>
</evidence>
<organism evidence="3">
    <name type="scientific">Haptolina ericina</name>
    <dbReference type="NCBI Taxonomy" id="156174"/>
    <lineage>
        <taxon>Eukaryota</taxon>
        <taxon>Haptista</taxon>
        <taxon>Haptophyta</taxon>
        <taxon>Prymnesiophyceae</taxon>
        <taxon>Prymnesiales</taxon>
        <taxon>Prymnesiaceae</taxon>
        <taxon>Haptolina</taxon>
    </lineage>
</organism>
<keyword evidence="1" id="KW-0521">NADP</keyword>
<dbReference type="PANTHER" id="PTHR44419:SF19">
    <property type="entry name" value="PROTOCHLOROPHYLLIDE REDUCTASE A, CHLOROPLASTIC"/>
    <property type="match status" value="1"/>
</dbReference>
<reference evidence="3" key="1">
    <citation type="submission" date="2021-01" db="EMBL/GenBank/DDBJ databases">
        <authorList>
            <person name="Corre E."/>
            <person name="Pelletier E."/>
            <person name="Niang G."/>
            <person name="Scheremetjew M."/>
            <person name="Finn R."/>
            <person name="Kale V."/>
            <person name="Holt S."/>
            <person name="Cochrane G."/>
            <person name="Meng A."/>
            <person name="Brown T."/>
            <person name="Cohen L."/>
        </authorList>
    </citation>
    <scope>NUCLEOTIDE SEQUENCE</scope>
    <source>
        <strain evidence="3">CCMP281</strain>
    </source>
</reference>
<sequence length="279" mass="30663">MQSVKDFVSNLKLFLPARPISHLICNAAVYLPTDPVPSWTDDGYEMSLGVNHLGHFLLVQLLLPDLKRARGSRCCIVGSVTGNSNTIAGKFVKPVAELGALEGLKAGGNRASKMAASPSESFDGAKAYKDAKALNMMTVLEMHRRFHEETGVVFNSIYPGCIAETNLFREKRQWFRDLFPLFMKYVTGGYVSELEAGERLAQVIDDPRCDTSGVYWSWNGNAQQVGTLNRNADGQWEVSGAGGSGGDIFPNQFSNDVMNDANAEKMWEQSMKLVGLVKK</sequence>
<accession>A0A7S3ET27</accession>
<gene>
    <name evidence="3" type="ORF">HERI1096_LOCUS6707</name>
</gene>